<evidence type="ECO:0000256" key="1">
    <source>
        <dbReference type="SAM" id="MobiDB-lite"/>
    </source>
</evidence>
<protein>
    <submittedName>
        <fullName evidence="2">Uncharacterized protein</fullName>
    </submittedName>
</protein>
<accession>A0A099KMN0</accession>
<feature type="region of interest" description="Disordered" evidence="1">
    <location>
        <begin position="85"/>
        <end position="109"/>
    </location>
</feature>
<dbReference type="PATRIC" id="fig|28229.3.peg.3024"/>
<dbReference type="RefSeq" id="WP_231562066.1">
    <property type="nucleotide sequence ID" value="NZ_JQEC01000042.1"/>
</dbReference>
<proteinExistence type="predicted"/>
<evidence type="ECO:0000313" key="2">
    <source>
        <dbReference type="EMBL" id="KGJ91152.1"/>
    </source>
</evidence>
<organism evidence="2 3">
    <name type="scientific">Colwellia psychrerythraea</name>
    <name type="common">Vibrio psychroerythus</name>
    <dbReference type="NCBI Taxonomy" id="28229"/>
    <lineage>
        <taxon>Bacteria</taxon>
        <taxon>Pseudomonadati</taxon>
        <taxon>Pseudomonadota</taxon>
        <taxon>Gammaproteobacteria</taxon>
        <taxon>Alteromonadales</taxon>
        <taxon>Colwelliaceae</taxon>
        <taxon>Colwellia</taxon>
    </lineage>
</organism>
<dbReference type="Proteomes" id="UP000029868">
    <property type="component" value="Unassembled WGS sequence"/>
</dbReference>
<sequence>MMKYLSFSILIYAAIAMFLLTLSTVTLAKKRCKPFLEKLHKVQTMQRKGYSLKKGQSLRVKEDKARNKWWQCERSSLASFKAKYGKKKKKAKKKSTKKNLSKSTTKLSKNSKYVLKPQQKITTFNQGSAIVIKSKFQGEKRQAWLQFYQQPIKCQRPKNIKVFAYCSEEKLQQQALFQQGYSG</sequence>
<evidence type="ECO:0000313" key="3">
    <source>
        <dbReference type="Proteomes" id="UP000029868"/>
    </source>
</evidence>
<dbReference type="AlphaFoldDB" id="A0A099KMN0"/>
<reference evidence="2 3" key="1">
    <citation type="submission" date="2014-08" db="EMBL/GenBank/DDBJ databases">
        <title>Genomic and Phenotypic Diversity of Colwellia psychrerythraea strains from Disparate Marine Basins.</title>
        <authorList>
            <person name="Techtmann S.M."/>
            <person name="Stelling S.C."/>
            <person name="Utturkar S.M."/>
            <person name="Alshibli N."/>
            <person name="Harris A."/>
            <person name="Brown S.D."/>
            <person name="Hazen T.C."/>
        </authorList>
    </citation>
    <scope>NUCLEOTIDE SEQUENCE [LARGE SCALE GENOMIC DNA]</scope>
    <source>
        <strain evidence="2 3">GAB14E</strain>
    </source>
</reference>
<gene>
    <name evidence="2" type="ORF">GAB14E_3304</name>
</gene>
<dbReference type="EMBL" id="JQEC01000042">
    <property type="protein sequence ID" value="KGJ91152.1"/>
    <property type="molecule type" value="Genomic_DNA"/>
</dbReference>
<feature type="compositionally biased region" description="Basic residues" evidence="1">
    <location>
        <begin position="85"/>
        <end position="100"/>
    </location>
</feature>
<comment type="caution">
    <text evidence="2">The sequence shown here is derived from an EMBL/GenBank/DDBJ whole genome shotgun (WGS) entry which is preliminary data.</text>
</comment>
<name>A0A099KMN0_COLPS</name>